<gene>
    <name evidence="1" type="ORF">BV25DRAFT_1813205</name>
</gene>
<evidence type="ECO:0000313" key="1">
    <source>
        <dbReference type="EMBL" id="KAI0056910.1"/>
    </source>
</evidence>
<proteinExistence type="predicted"/>
<keyword evidence="2" id="KW-1185">Reference proteome</keyword>
<evidence type="ECO:0000313" key="2">
    <source>
        <dbReference type="Proteomes" id="UP000814140"/>
    </source>
</evidence>
<sequence>MQTASYVVPPRPPTQTHSDPLRSSLGHLLSSAHTLPCSTAAQAFQQLVQPTARFQLALDALLPLLDSSRSQLSQRILVSYILYSLYAPHPVAINPFKSVLYDTFIKERNNALQLASTGGTSENEQLVWVLWKILRGDGNDIGPYTPSTLARHPLPPKLRATNLYLEEESQAEKASFDPFGDEEPSDNAKSQQASRAPSRSDWSRSGTSGLPAAGIDQNSPIAPEEDERTHAFSQGMTLLLAARERVLTLSEQRTLGPLITQLISPSILTSADLAPIIAHNPTLAHPLLVSLLSLPPSKGNPVGASIYLDILAQLPPTLPSFDVLGRLLRDATPMTDYLTGGKLTIADVVRTEVLGRFIQQSIHWLDYAEREERQGLVSEDRFAKGVQNLCRFYTSLLKLEIVDAASDTDSAEMAHFALRNSRFEEANALYRVLAVGKL</sequence>
<comment type="caution">
    <text evidence="1">The sequence shown here is derived from an EMBL/GenBank/DDBJ whole genome shotgun (WGS) entry which is preliminary data.</text>
</comment>
<protein>
    <submittedName>
        <fullName evidence="1">Uncharacterized protein</fullName>
    </submittedName>
</protein>
<accession>A0ACB8SLU9</accession>
<reference evidence="1" key="1">
    <citation type="submission" date="2021-03" db="EMBL/GenBank/DDBJ databases">
        <authorList>
            <consortium name="DOE Joint Genome Institute"/>
            <person name="Ahrendt S."/>
            <person name="Looney B.P."/>
            <person name="Miyauchi S."/>
            <person name="Morin E."/>
            <person name="Drula E."/>
            <person name="Courty P.E."/>
            <person name="Chicoki N."/>
            <person name="Fauchery L."/>
            <person name="Kohler A."/>
            <person name="Kuo A."/>
            <person name="Labutti K."/>
            <person name="Pangilinan J."/>
            <person name="Lipzen A."/>
            <person name="Riley R."/>
            <person name="Andreopoulos W."/>
            <person name="He G."/>
            <person name="Johnson J."/>
            <person name="Barry K.W."/>
            <person name="Grigoriev I.V."/>
            <person name="Nagy L."/>
            <person name="Hibbett D."/>
            <person name="Henrissat B."/>
            <person name="Matheny P.B."/>
            <person name="Labbe J."/>
            <person name="Martin F."/>
        </authorList>
    </citation>
    <scope>NUCLEOTIDE SEQUENCE</scope>
    <source>
        <strain evidence="1">HHB10654</strain>
    </source>
</reference>
<reference evidence="1" key="2">
    <citation type="journal article" date="2022" name="New Phytol.">
        <title>Evolutionary transition to the ectomycorrhizal habit in the genomes of a hyperdiverse lineage of mushroom-forming fungi.</title>
        <authorList>
            <person name="Looney B."/>
            <person name="Miyauchi S."/>
            <person name="Morin E."/>
            <person name="Drula E."/>
            <person name="Courty P.E."/>
            <person name="Kohler A."/>
            <person name="Kuo A."/>
            <person name="LaButti K."/>
            <person name="Pangilinan J."/>
            <person name="Lipzen A."/>
            <person name="Riley R."/>
            <person name="Andreopoulos W."/>
            <person name="He G."/>
            <person name="Johnson J."/>
            <person name="Nolan M."/>
            <person name="Tritt A."/>
            <person name="Barry K.W."/>
            <person name="Grigoriev I.V."/>
            <person name="Nagy L.G."/>
            <person name="Hibbett D."/>
            <person name="Henrissat B."/>
            <person name="Matheny P.B."/>
            <person name="Labbe J."/>
            <person name="Martin F.M."/>
        </authorList>
    </citation>
    <scope>NUCLEOTIDE SEQUENCE</scope>
    <source>
        <strain evidence="1">HHB10654</strain>
    </source>
</reference>
<name>A0ACB8SLU9_9AGAM</name>
<dbReference type="EMBL" id="MU277255">
    <property type="protein sequence ID" value="KAI0056910.1"/>
    <property type="molecule type" value="Genomic_DNA"/>
</dbReference>
<dbReference type="Proteomes" id="UP000814140">
    <property type="component" value="Unassembled WGS sequence"/>
</dbReference>
<organism evidence="1 2">
    <name type="scientific">Artomyces pyxidatus</name>
    <dbReference type="NCBI Taxonomy" id="48021"/>
    <lineage>
        <taxon>Eukaryota</taxon>
        <taxon>Fungi</taxon>
        <taxon>Dikarya</taxon>
        <taxon>Basidiomycota</taxon>
        <taxon>Agaricomycotina</taxon>
        <taxon>Agaricomycetes</taxon>
        <taxon>Russulales</taxon>
        <taxon>Auriscalpiaceae</taxon>
        <taxon>Artomyces</taxon>
    </lineage>
</organism>